<dbReference type="InterPro" id="IPR037380">
    <property type="entry name" value="DALRD3"/>
</dbReference>
<dbReference type="AlphaFoldDB" id="A0AA35SKQ1"/>
<evidence type="ECO:0000313" key="2">
    <source>
        <dbReference type="EMBL" id="CAI8031678.1"/>
    </source>
</evidence>
<dbReference type="SMART" id="SM00836">
    <property type="entry name" value="DALR_1"/>
    <property type="match status" value="1"/>
</dbReference>
<accession>A0AA35SKQ1</accession>
<dbReference type="GO" id="GO:0004814">
    <property type="term" value="F:arginine-tRNA ligase activity"/>
    <property type="evidence" value="ECO:0007669"/>
    <property type="project" value="InterPro"/>
</dbReference>
<dbReference type="EMBL" id="CASHTH010002554">
    <property type="protein sequence ID" value="CAI8031678.1"/>
    <property type="molecule type" value="Genomic_DNA"/>
</dbReference>
<dbReference type="SUPFAM" id="SSF47323">
    <property type="entry name" value="Anticodon-binding domain of a subclass of class I aminoacyl-tRNA synthetases"/>
    <property type="match status" value="1"/>
</dbReference>
<dbReference type="GO" id="GO:0000049">
    <property type="term" value="F:tRNA binding"/>
    <property type="evidence" value="ECO:0007669"/>
    <property type="project" value="TreeGrafter"/>
</dbReference>
<sequence length="525" mass="58409">ICLGRFLPTPTEEELSAACERCGTFTGARLNPQRQLCLSLNRPITFQRCIQQILDGRPDWGGCHGDTAPQEPIIVTDYITRSRVSGNEVELPGAPHQLSVSEGRIILVKKVLHHVLTVTGRRAAESQVTRNCPDVAEAVLCDSRTAQNCLVQKFLDSFSSPSTVSVEAPAALREEEFLHAIQSSTYISHSHRGSVCDAKRFLHEKGLDAYDDNIHTITVCGEDGAPSQAGSLASSVWDISTRLAGEKSARRVIHATRHSDNFKLQQALVLVEVAGEIQPQPHPLPSQHIILCSDVEVSDDEDRVTKDYLLEDLLKKRQSQMTEAFLIKYDAKTLSEANAQDLVSATTEAVVKFELLSTDPQSKIKLTVPSKASQSSDVRFAGSFVLYNFARLANLVRNFEKACNLGKYPSLPDISLVDFSLLTDEEEWSILFRHLLQFPLVVREVTSSVCQSRALRCQFKLKKICQFLTQLSHCVSTYYSRVKILMAPEPHLIPLIHARLLLITAVKRTMYSALQLLAIEPPQQL</sequence>
<evidence type="ECO:0000259" key="1">
    <source>
        <dbReference type="SMART" id="SM00836"/>
    </source>
</evidence>
<gene>
    <name evidence="2" type="ORF">GBAR_LOCUS17970</name>
</gene>
<dbReference type="InterPro" id="IPR009080">
    <property type="entry name" value="tRNAsynth_Ia_anticodon-bd"/>
</dbReference>
<keyword evidence="3" id="KW-1185">Reference proteome</keyword>
<evidence type="ECO:0000313" key="3">
    <source>
        <dbReference type="Proteomes" id="UP001174909"/>
    </source>
</evidence>
<feature type="domain" description="DALR anticodon binding" evidence="1">
    <location>
        <begin position="385"/>
        <end position="525"/>
    </location>
</feature>
<dbReference type="Pfam" id="PF05746">
    <property type="entry name" value="DALR_1"/>
    <property type="match status" value="1"/>
</dbReference>
<organism evidence="2 3">
    <name type="scientific">Geodia barretti</name>
    <name type="common">Barrett's horny sponge</name>
    <dbReference type="NCBI Taxonomy" id="519541"/>
    <lineage>
        <taxon>Eukaryota</taxon>
        <taxon>Metazoa</taxon>
        <taxon>Porifera</taxon>
        <taxon>Demospongiae</taxon>
        <taxon>Heteroscleromorpha</taxon>
        <taxon>Tetractinellida</taxon>
        <taxon>Astrophorina</taxon>
        <taxon>Geodiidae</taxon>
        <taxon>Geodia</taxon>
    </lineage>
</organism>
<proteinExistence type="predicted"/>
<feature type="non-terminal residue" evidence="2">
    <location>
        <position position="525"/>
    </location>
</feature>
<dbReference type="InterPro" id="IPR008909">
    <property type="entry name" value="DALR_anticod-bd"/>
</dbReference>
<dbReference type="GO" id="GO:0006420">
    <property type="term" value="P:arginyl-tRNA aminoacylation"/>
    <property type="evidence" value="ECO:0007669"/>
    <property type="project" value="InterPro"/>
</dbReference>
<name>A0AA35SKQ1_GEOBA</name>
<protein>
    <submittedName>
        <fullName evidence="2">DALR anticodon-binding domain-containing protein 3</fullName>
    </submittedName>
</protein>
<dbReference type="Proteomes" id="UP001174909">
    <property type="component" value="Unassembled WGS sequence"/>
</dbReference>
<dbReference type="GO" id="GO:0005524">
    <property type="term" value="F:ATP binding"/>
    <property type="evidence" value="ECO:0007669"/>
    <property type="project" value="InterPro"/>
</dbReference>
<dbReference type="GO" id="GO:0106217">
    <property type="term" value="P:tRNA C3-cytosine methylation"/>
    <property type="evidence" value="ECO:0007669"/>
    <property type="project" value="TreeGrafter"/>
</dbReference>
<dbReference type="Gene3D" id="1.10.730.10">
    <property type="entry name" value="Isoleucyl-tRNA Synthetase, Domain 1"/>
    <property type="match status" value="1"/>
</dbReference>
<dbReference type="PANTHER" id="PTHR16043:SF1">
    <property type="entry name" value="DALR ANTICODON-BINDING DOMAIN-CONTAINING PROTEIN 3"/>
    <property type="match status" value="1"/>
</dbReference>
<comment type="caution">
    <text evidence="2">The sequence shown here is derived from an EMBL/GenBank/DDBJ whole genome shotgun (WGS) entry which is preliminary data.</text>
</comment>
<reference evidence="2" key="1">
    <citation type="submission" date="2023-03" db="EMBL/GenBank/DDBJ databases">
        <authorList>
            <person name="Steffen K."/>
            <person name="Cardenas P."/>
        </authorList>
    </citation>
    <scope>NUCLEOTIDE SEQUENCE</scope>
</reference>
<dbReference type="PANTHER" id="PTHR16043">
    <property type="entry name" value="DALRD3 PROTEIN"/>
    <property type="match status" value="1"/>
</dbReference>